<dbReference type="InterPro" id="IPR016985">
    <property type="entry name" value="UCP031890_Tim44-rel"/>
</dbReference>
<evidence type="ECO:0000256" key="7">
    <source>
        <dbReference type="SAM" id="MobiDB-lite"/>
    </source>
</evidence>
<evidence type="ECO:0000256" key="1">
    <source>
        <dbReference type="ARBA" id="ARBA00022946"/>
    </source>
</evidence>
<dbReference type="RefSeq" id="WP_306883518.1">
    <property type="nucleotide sequence ID" value="NZ_JAUSUL010000001.1"/>
</dbReference>
<feature type="region of interest" description="Disordered" evidence="7">
    <location>
        <begin position="34"/>
        <end position="78"/>
    </location>
</feature>
<evidence type="ECO:0000256" key="4">
    <source>
        <dbReference type="ARBA" id="ARBA00038073"/>
    </source>
</evidence>
<organism evidence="9 10">
    <name type="scientific">Amorphus orientalis</name>
    <dbReference type="NCBI Taxonomy" id="649198"/>
    <lineage>
        <taxon>Bacteria</taxon>
        <taxon>Pseudomonadati</taxon>
        <taxon>Pseudomonadota</taxon>
        <taxon>Alphaproteobacteria</taxon>
        <taxon>Hyphomicrobiales</taxon>
        <taxon>Amorphaceae</taxon>
        <taxon>Amorphus</taxon>
    </lineage>
</organism>
<evidence type="ECO:0000256" key="2">
    <source>
        <dbReference type="ARBA" id="ARBA00022980"/>
    </source>
</evidence>
<comment type="similarity">
    <text evidence="4">Belongs to the mitochondrion-specific ribosomal protein mL45 family.</text>
</comment>
<evidence type="ECO:0000313" key="10">
    <source>
        <dbReference type="Proteomes" id="UP001229244"/>
    </source>
</evidence>
<dbReference type="PANTHER" id="PTHR28554">
    <property type="entry name" value="39S RIBOSOMAL PROTEIN L45, MITOCHONDRIAL"/>
    <property type="match status" value="1"/>
</dbReference>
<keyword evidence="1" id="KW-0809">Transit peptide</keyword>
<dbReference type="InterPro" id="IPR007379">
    <property type="entry name" value="Tim44-like_dom"/>
</dbReference>
<dbReference type="NCBIfam" id="NF033779">
    <property type="entry name" value="Tim44_TimA_adap"/>
    <property type="match status" value="1"/>
</dbReference>
<evidence type="ECO:0000256" key="6">
    <source>
        <dbReference type="ARBA" id="ARBA00043031"/>
    </source>
</evidence>
<dbReference type="PANTHER" id="PTHR28554:SF1">
    <property type="entry name" value="LARGE RIBOSOMAL SUBUNIT PROTEIN ML45"/>
    <property type="match status" value="1"/>
</dbReference>
<feature type="compositionally biased region" description="Basic and acidic residues" evidence="7">
    <location>
        <begin position="34"/>
        <end position="55"/>
    </location>
</feature>
<sequence length="237" mass="25744">MSEFFDIYNVIFLALAVAIFLRLRSVLGRRTGNERRPFDPYSARERSEPAGESGHDNVVTLPRPSTEPSGTAAASPAERIQTAAKPGTPLYDGLSAIAEADASFEPKSFLEGARAAYEMIVTAFADGDRKALTPLLSKDVLDGFVGAIDEREKRQERVSSTLIGIEKAEISDAALKDSTAQVTVRFESQMISATYDAEGAVIDGDPNKVVEVTDIWTFARDVRDPDPNWKLVATESA</sequence>
<dbReference type="InterPro" id="IPR032710">
    <property type="entry name" value="NTF2-like_dom_sf"/>
</dbReference>
<dbReference type="AlphaFoldDB" id="A0AAE4AQ79"/>
<gene>
    <name evidence="9" type="ORF">J2S73_000158</name>
</gene>
<dbReference type="Proteomes" id="UP001229244">
    <property type="component" value="Unassembled WGS sequence"/>
</dbReference>
<evidence type="ECO:0000313" key="9">
    <source>
        <dbReference type="EMBL" id="MDQ0313721.1"/>
    </source>
</evidence>
<feature type="domain" description="Tim44-like" evidence="8">
    <location>
        <begin position="90"/>
        <end position="236"/>
    </location>
</feature>
<dbReference type="GO" id="GO:0005840">
    <property type="term" value="C:ribosome"/>
    <property type="evidence" value="ECO:0007669"/>
    <property type="project" value="UniProtKB-KW"/>
</dbReference>
<dbReference type="GO" id="GO:1990904">
    <property type="term" value="C:ribonucleoprotein complex"/>
    <property type="evidence" value="ECO:0007669"/>
    <property type="project" value="UniProtKB-KW"/>
</dbReference>
<evidence type="ECO:0000256" key="3">
    <source>
        <dbReference type="ARBA" id="ARBA00023274"/>
    </source>
</evidence>
<comment type="caution">
    <text evidence="9">The sequence shown here is derived from an EMBL/GenBank/DDBJ whole genome shotgun (WGS) entry which is preliminary data.</text>
</comment>
<keyword evidence="3" id="KW-0687">Ribonucleoprotein</keyword>
<accession>A0AAE4AQ79</accession>
<reference evidence="9" key="1">
    <citation type="submission" date="2023-07" db="EMBL/GenBank/DDBJ databases">
        <title>Genomic Encyclopedia of Type Strains, Phase IV (KMG-IV): sequencing the most valuable type-strain genomes for metagenomic binning, comparative biology and taxonomic classification.</title>
        <authorList>
            <person name="Goeker M."/>
        </authorList>
    </citation>
    <scope>NUCLEOTIDE SEQUENCE</scope>
    <source>
        <strain evidence="9">DSM 21202</strain>
    </source>
</reference>
<dbReference type="InterPro" id="IPR051975">
    <property type="entry name" value="mtLSU_mL45"/>
</dbReference>
<dbReference type="SMART" id="SM00978">
    <property type="entry name" value="Tim44"/>
    <property type="match status" value="1"/>
</dbReference>
<evidence type="ECO:0000259" key="8">
    <source>
        <dbReference type="SMART" id="SM00978"/>
    </source>
</evidence>
<dbReference type="PIRSF" id="PIRSF031890">
    <property type="entry name" value="UCP031890_transporter_Tim44"/>
    <property type="match status" value="1"/>
</dbReference>
<dbReference type="Gene3D" id="3.10.450.240">
    <property type="match status" value="1"/>
</dbReference>
<dbReference type="EMBL" id="JAUSUL010000001">
    <property type="protein sequence ID" value="MDQ0313721.1"/>
    <property type="molecule type" value="Genomic_DNA"/>
</dbReference>
<evidence type="ECO:0000256" key="5">
    <source>
        <dbReference type="ARBA" id="ARBA00039448"/>
    </source>
</evidence>
<proteinExistence type="inferred from homology"/>
<protein>
    <recommendedName>
        <fullName evidence="5">Large ribosomal subunit protein mL45</fullName>
    </recommendedName>
    <alternativeName>
        <fullName evidence="6">39S ribosomal protein L45, mitochondrial</fullName>
    </alternativeName>
</protein>
<dbReference type="Pfam" id="PF04280">
    <property type="entry name" value="Tim44"/>
    <property type="match status" value="1"/>
</dbReference>
<name>A0AAE4AQ79_9HYPH</name>
<dbReference type="SUPFAM" id="SSF54427">
    <property type="entry name" value="NTF2-like"/>
    <property type="match status" value="1"/>
</dbReference>
<keyword evidence="2" id="KW-0689">Ribosomal protein</keyword>
<keyword evidence="10" id="KW-1185">Reference proteome</keyword>